<evidence type="ECO:0000313" key="3">
    <source>
        <dbReference type="Proteomes" id="UP001159405"/>
    </source>
</evidence>
<protein>
    <submittedName>
        <fullName evidence="2">Uncharacterized protein</fullName>
    </submittedName>
</protein>
<name>A0ABN8QJG1_9CNID</name>
<sequence length="817" mass="92813">MVADLNEGFTQEELAFIQTQQLPLPADIFLQTLKQSTYAKQILDKSGEMNKELGRKKAHLSTTKANRKKNKDQIAEYDEGIEIIRKYRQRIGILEEGTKTLKVGKGIYTQKKRNAYKINPNTGVYRNVTIDVPRLYGQLKLIAHKDGKKVYDKQVDFDTLDLLTKRFNSKKKYSPLSKMVFDDLNRISDIPIHRTNQYQNNQIKYSTDGGNSWETVKFVDGMYTYSDLNDYLHQYMKKKGHLTTDDKTGDKYHINLTFVLSTYKILIQIDNNYQLDLRNSKFGELIGFTEKIVKKTDYGTILPNITNSNDMIYINTDAITNSILNGVNTNTLAVIPTDNLTRSFPFTFEPRRLLFNEVSQLNISQMRQSEFKRLYDVKTGRYVKKHIYGEGVTDIFKTIGRKLFGKTMKEAAKTATNKAVQKAATKTAEYAGEKARDKTIQLLSKKNKKTPVAASPVAATTPTKNPQKELTDYEINERVNQLLSGVCDCNDANHAVNIKNLLEYSPSYAEQTASDEFLYLDTTRHPEETRFTKRRVTHRRNAANNADDAGLMLDDVVANYNKEDELLPNTRVEMNFEIESDGNLIWQAGANCRVVITRMQLYVPRITFNSEGQSSYMSHKWTYLRENIERSNSSQQRAGHFRISSGISKPRHVFVFRINDANIDAQTANPFLYNTFSVSTDPRTLCNCHLEVGNGNEYPEIHYTPTTDMTRVFRDVLKYVHKNNEYGEGLLPMAMPLAKMAAAPLVTGALSGLASLGVDKTFGNGQQGSFLIPMDKIAHLVAYKHLLNTGQKKDILNALQTGNGLVIRPTKAQQGGF</sequence>
<keyword evidence="3" id="KW-1185">Reference proteome</keyword>
<evidence type="ECO:0000256" key="1">
    <source>
        <dbReference type="SAM" id="MobiDB-lite"/>
    </source>
</evidence>
<dbReference type="EMBL" id="CALNXK010000127">
    <property type="protein sequence ID" value="CAH3163912.1"/>
    <property type="molecule type" value="Genomic_DNA"/>
</dbReference>
<comment type="caution">
    <text evidence="2">The sequence shown here is derived from an EMBL/GenBank/DDBJ whole genome shotgun (WGS) entry which is preliminary data.</text>
</comment>
<accession>A0ABN8QJG1</accession>
<reference evidence="2 3" key="1">
    <citation type="submission" date="2022-05" db="EMBL/GenBank/DDBJ databases">
        <authorList>
            <consortium name="Genoscope - CEA"/>
            <person name="William W."/>
        </authorList>
    </citation>
    <scope>NUCLEOTIDE SEQUENCE [LARGE SCALE GENOMIC DNA]</scope>
</reference>
<feature type="region of interest" description="Disordered" evidence="1">
    <location>
        <begin position="446"/>
        <end position="465"/>
    </location>
</feature>
<gene>
    <name evidence="2" type="ORF">PLOB_00006033</name>
</gene>
<organism evidence="2 3">
    <name type="scientific">Porites lobata</name>
    <dbReference type="NCBI Taxonomy" id="104759"/>
    <lineage>
        <taxon>Eukaryota</taxon>
        <taxon>Metazoa</taxon>
        <taxon>Cnidaria</taxon>
        <taxon>Anthozoa</taxon>
        <taxon>Hexacorallia</taxon>
        <taxon>Scleractinia</taxon>
        <taxon>Fungiina</taxon>
        <taxon>Poritidae</taxon>
        <taxon>Porites</taxon>
    </lineage>
</organism>
<feature type="compositionally biased region" description="Low complexity" evidence="1">
    <location>
        <begin position="450"/>
        <end position="464"/>
    </location>
</feature>
<evidence type="ECO:0000313" key="2">
    <source>
        <dbReference type="EMBL" id="CAH3163912.1"/>
    </source>
</evidence>
<dbReference type="Proteomes" id="UP001159405">
    <property type="component" value="Unassembled WGS sequence"/>
</dbReference>
<proteinExistence type="predicted"/>